<reference evidence="2 3" key="1">
    <citation type="submission" date="2019-09" db="EMBL/GenBank/DDBJ databases">
        <title>In-depth cultivation of the pig gut microbiome towards novel bacterial diversity and tailored functional studies.</title>
        <authorList>
            <person name="Wylensek D."/>
            <person name="Hitch T.C.A."/>
            <person name="Clavel T."/>
        </authorList>
    </citation>
    <scope>NUCLEOTIDE SEQUENCE [LARGE SCALE GENOMIC DNA]</scope>
    <source>
        <strain evidence="2 3">WCA-389-WT-3C</strain>
    </source>
</reference>
<dbReference type="RefSeq" id="WP_154577459.1">
    <property type="nucleotide sequence ID" value="NZ_DAWEEQ010000071.1"/>
</dbReference>
<dbReference type="AlphaFoldDB" id="A0A7K0JG67"/>
<name>A0A7K0JG67_PHOVU</name>
<proteinExistence type="predicted"/>
<evidence type="ECO:0000259" key="1">
    <source>
        <dbReference type="Pfam" id="PF17293"/>
    </source>
</evidence>
<evidence type="ECO:0000313" key="3">
    <source>
        <dbReference type="Proteomes" id="UP000460950"/>
    </source>
</evidence>
<accession>A0A7K0JG67</accession>
<sequence>MNKISYRIVYNRKKRLNAEGKALLQVEAYLKGKRIYFSTNIYLTPKQWDNKKKMIKSHVAAGSLNYYLREFITKLELRELELWKQRGQERLGVWFEMLRLLLTDNKYWILLIDENVVCF</sequence>
<comment type="caution">
    <text evidence="2">The sequence shown here is derived from an EMBL/GenBank/DDBJ whole genome shotgun (WGS) entry which is preliminary data.</text>
</comment>
<gene>
    <name evidence="2" type="ORF">FYJ30_12010</name>
</gene>
<organism evidence="2 3">
    <name type="scientific">Phocaeicola vulgatus</name>
    <name type="common">Bacteroides vulgatus</name>
    <dbReference type="NCBI Taxonomy" id="821"/>
    <lineage>
        <taxon>Bacteria</taxon>
        <taxon>Pseudomonadati</taxon>
        <taxon>Bacteroidota</taxon>
        <taxon>Bacteroidia</taxon>
        <taxon>Bacteroidales</taxon>
        <taxon>Bacteroidaceae</taxon>
        <taxon>Phocaeicola</taxon>
    </lineage>
</organism>
<dbReference type="EMBL" id="VULU01000021">
    <property type="protein sequence ID" value="MSS48999.1"/>
    <property type="molecule type" value="Genomic_DNA"/>
</dbReference>
<feature type="domain" description="Arm DNA-binding" evidence="1">
    <location>
        <begin position="9"/>
        <end position="86"/>
    </location>
</feature>
<protein>
    <recommendedName>
        <fullName evidence="1">Arm DNA-binding domain-containing protein</fullName>
    </recommendedName>
</protein>
<dbReference type="Pfam" id="PF17293">
    <property type="entry name" value="Arm-DNA-bind_5"/>
    <property type="match status" value="1"/>
</dbReference>
<evidence type="ECO:0000313" key="2">
    <source>
        <dbReference type="EMBL" id="MSS48999.1"/>
    </source>
</evidence>
<dbReference type="Proteomes" id="UP000460950">
    <property type="component" value="Unassembled WGS sequence"/>
</dbReference>
<dbReference type="InterPro" id="IPR035386">
    <property type="entry name" value="Arm-DNA-bind_5"/>
</dbReference>